<accession>F9WCA5</accession>
<keyword evidence="8" id="KW-0449">Lipoprotein</keyword>
<evidence type="ECO:0000256" key="1">
    <source>
        <dbReference type="ARBA" id="ARBA00002523"/>
    </source>
</evidence>
<comment type="subcellular location">
    <subcellularLocation>
        <location evidence="2">Cell membrane</location>
        <topology evidence="2">Lipid-anchor</topology>
        <topology evidence="2">GPI-anchor</topology>
    </subcellularLocation>
</comment>
<sequence length="419" mass="46947">MLMKFALVVLALCVGVKSQRPSSAEFNLFCRILEEAERMLADVKDYVYDESKDREILEEMGVLFNATTDNMDEFRKTLWVTKDFFKAHPPPTDAGNRKKAHREIGNLIDKGEKKIQDSRKVAEKVNEKMKEAKLSVAQGLYGENVTEVPKDEGNWTKVRNNTGSVFVSNTSAKESCGNESTTTGKTLFNDLFCLCVGEGGNEAKAPCNGDIVPPKNRGYGGKEGSWTQLKYGGGGSPALSLAESIKKIEEVCSKNKEDNLKRGMLGLLKEFEDMIEKGTKDPAMKKIFGHSGRRNKKEVTTCDGSGGSKGNGDEKGSENICVDYTRHFKDNKYEIPWHEKFKNYSTLMKQAKKLEDQILKNRADLLLLKSQAWVAYSREKDDEATNLDDMNVSNLFDATQPPSSFPSFPFLFPFLFLIL</sequence>
<dbReference type="EMBL" id="CAEQ01001693">
    <property type="protein sequence ID" value="CCD14898.1"/>
    <property type="molecule type" value="Genomic_DNA"/>
</dbReference>
<evidence type="ECO:0000256" key="4">
    <source>
        <dbReference type="ARBA" id="ARBA00022622"/>
    </source>
</evidence>
<name>F9WCA5_TRYCI</name>
<keyword evidence="7" id="KW-0325">Glycoprotein</keyword>
<evidence type="ECO:0000259" key="12">
    <source>
        <dbReference type="Pfam" id="PF13206"/>
    </source>
</evidence>
<evidence type="ECO:0000256" key="6">
    <source>
        <dbReference type="ARBA" id="ARBA00023136"/>
    </source>
</evidence>
<comment type="function">
    <text evidence="1">VSG forms a coat on the surface of the parasite. The trypanosome evades the immune response of the host by expressing a series of antigenically distinct VSGs from an estimated 1000 VSG genes.</text>
</comment>
<dbReference type="AlphaFoldDB" id="F9WCA5"/>
<comment type="caution">
    <text evidence="13">The sequence shown here is derived from an EMBL/GenBank/DDBJ whole genome shotgun (WGS) entry which is preliminary data.</text>
</comment>
<evidence type="ECO:0000313" key="14">
    <source>
        <dbReference type="Proteomes" id="UP000000702"/>
    </source>
</evidence>
<evidence type="ECO:0000256" key="9">
    <source>
        <dbReference type="SAM" id="Coils"/>
    </source>
</evidence>
<reference evidence="13 14" key="2">
    <citation type="journal article" date="2012" name="Proc. Natl. Acad. Sci. U.S.A.">
        <title>Antigenic diversity is generated by distinct evolutionary mechanisms in African trypanosome species.</title>
        <authorList>
            <person name="Jackson A.P."/>
            <person name="Berry A."/>
            <person name="Aslett M."/>
            <person name="Allison H.C."/>
            <person name="Burton P."/>
            <person name="Vavrova-Anderson J."/>
            <person name="Brown R."/>
            <person name="Browne H."/>
            <person name="Corton N."/>
            <person name="Hauser H."/>
            <person name="Gamble J."/>
            <person name="Gilderthorp R."/>
            <person name="Marcello L."/>
            <person name="McQuillan J."/>
            <person name="Otto T.D."/>
            <person name="Quail M.A."/>
            <person name="Sanders M.J."/>
            <person name="van Tonder A."/>
            <person name="Ginger M.L."/>
            <person name="Field M.C."/>
            <person name="Barry J.D."/>
            <person name="Hertz-Fowler C."/>
            <person name="Berriman M."/>
        </authorList>
    </citation>
    <scope>NUCLEOTIDE SEQUENCE [LARGE SCALE GENOMIC DNA]</scope>
    <source>
        <strain evidence="13 14">IL3000</strain>
    </source>
</reference>
<evidence type="ECO:0000256" key="10">
    <source>
        <dbReference type="SAM" id="MobiDB-lite"/>
    </source>
</evidence>
<keyword evidence="5 11" id="KW-0732">Signal</keyword>
<dbReference type="GO" id="GO:0098552">
    <property type="term" value="C:side of membrane"/>
    <property type="evidence" value="ECO:0007669"/>
    <property type="project" value="UniProtKB-KW"/>
</dbReference>
<feature type="region of interest" description="Disordered" evidence="10">
    <location>
        <begin position="296"/>
        <end position="315"/>
    </location>
</feature>
<dbReference type="GO" id="GO:0005886">
    <property type="term" value="C:plasma membrane"/>
    <property type="evidence" value="ECO:0007669"/>
    <property type="project" value="UniProtKB-SubCell"/>
</dbReference>
<keyword evidence="4" id="KW-0336">GPI-anchor</keyword>
<keyword evidence="3" id="KW-1003">Cell membrane</keyword>
<dbReference type="Proteomes" id="UP000000702">
    <property type="component" value="Unassembled WGS sequence"/>
</dbReference>
<proteinExistence type="predicted"/>
<evidence type="ECO:0000256" key="5">
    <source>
        <dbReference type="ARBA" id="ARBA00022729"/>
    </source>
</evidence>
<feature type="chain" id="PRO_5003390156" evidence="11">
    <location>
        <begin position="19"/>
        <end position="419"/>
    </location>
</feature>
<evidence type="ECO:0000256" key="7">
    <source>
        <dbReference type="ARBA" id="ARBA00023180"/>
    </source>
</evidence>
<evidence type="ECO:0000256" key="8">
    <source>
        <dbReference type="ARBA" id="ARBA00023288"/>
    </source>
</evidence>
<keyword evidence="6" id="KW-0472">Membrane</keyword>
<protein>
    <submittedName>
        <fullName evidence="13">Variant surface glycoprotein</fullName>
    </submittedName>
</protein>
<dbReference type="InterPro" id="IPR025932">
    <property type="entry name" value="Trypano_VSG_B_N_dom"/>
</dbReference>
<keyword evidence="14" id="KW-1185">Reference proteome</keyword>
<evidence type="ECO:0000256" key="2">
    <source>
        <dbReference type="ARBA" id="ARBA00004609"/>
    </source>
</evidence>
<feature type="domain" description="Trypanosome variant surface glycoprotein B-type N-terminal" evidence="12">
    <location>
        <begin position="87"/>
        <end position="357"/>
    </location>
</feature>
<dbReference type="Pfam" id="PF13206">
    <property type="entry name" value="VSG_B"/>
    <property type="match status" value="1"/>
</dbReference>
<dbReference type="VEuPathDB" id="TriTrypDB:TcIL3000_0_54680"/>
<evidence type="ECO:0000313" key="13">
    <source>
        <dbReference type="EMBL" id="CCD14898.1"/>
    </source>
</evidence>
<evidence type="ECO:0000256" key="3">
    <source>
        <dbReference type="ARBA" id="ARBA00022475"/>
    </source>
</evidence>
<keyword evidence="9" id="KW-0175">Coiled coil</keyword>
<organism evidence="13 14">
    <name type="scientific">Trypanosoma congolense (strain IL3000)</name>
    <dbReference type="NCBI Taxonomy" id="1068625"/>
    <lineage>
        <taxon>Eukaryota</taxon>
        <taxon>Discoba</taxon>
        <taxon>Euglenozoa</taxon>
        <taxon>Kinetoplastea</taxon>
        <taxon>Metakinetoplastina</taxon>
        <taxon>Trypanosomatida</taxon>
        <taxon>Trypanosomatidae</taxon>
        <taxon>Trypanosoma</taxon>
        <taxon>Nannomonas</taxon>
    </lineage>
</organism>
<evidence type="ECO:0000256" key="11">
    <source>
        <dbReference type="SAM" id="SignalP"/>
    </source>
</evidence>
<feature type="coiled-coil region" evidence="9">
    <location>
        <begin position="108"/>
        <end position="135"/>
    </location>
</feature>
<feature type="signal peptide" evidence="11">
    <location>
        <begin position="1"/>
        <end position="18"/>
    </location>
</feature>
<gene>
    <name evidence="13" type="ORF">TCIL3000_0_54680</name>
</gene>
<reference evidence="14" key="1">
    <citation type="submission" date="2011-07" db="EMBL/GenBank/DDBJ databases">
        <title>Divergent evolution of antigenic variation in African trypanosomes.</title>
        <authorList>
            <person name="Jackson A.P."/>
            <person name="Berry A."/>
            <person name="Allison H.C."/>
            <person name="Burton P."/>
            <person name="Anderson J."/>
            <person name="Aslett M."/>
            <person name="Brown R."/>
            <person name="Corton N."/>
            <person name="Harris D."/>
            <person name="Hauser H."/>
            <person name="Gamble J."/>
            <person name="Gilderthorp R."/>
            <person name="McQuillan J."/>
            <person name="Quail M.A."/>
            <person name="Sanders M."/>
            <person name="Van Tonder A."/>
            <person name="Ginger M.L."/>
            <person name="Donelson J.E."/>
            <person name="Field M.C."/>
            <person name="Barry J.D."/>
            <person name="Berriman M."/>
            <person name="Hertz-Fowler C."/>
        </authorList>
    </citation>
    <scope>NUCLEOTIDE SEQUENCE [LARGE SCALE GENOMIC DNA]</scope>
    <source>
        <strain evidence="14">IL3000</strain>
    </source>
</reference>